<evidence type="ECO:0000256" key="1">
    <source>
        <dbReference type="SAM" id="Phobius"/>
    </source>
</evidence>
<gene>
    <name evidence="2" type="ORF">Scep_008276</name>
</gene>
<comment type="caution">
    <text evidence="2">The sequence shown here is derived from an EMBL/GenBank/DDBJ whole genome shotgun (WGS) entry which is preliminary data.</text>
</comment>
<accession>A0AAP0KDG5</accession>
<proteinExistence type="predicted"/>
<evidence type="ECO:0000313" key="3">
    <source>
        <dbReference type="Proteomes" id="UP001419268"/>
    </source>
</evidence>
<reference evidence="2 3" key="1">
    <citation type="submission" date="2024-01" db="EMBL/GenBank/DDBJ databases">
        <title>Genome assemblies of Stephania.</title>
        <authorList>
            <person name="Yang L."/>
        </authorList>
    </citation>
    <scope>NUCLEOTIDE SEQUENCE [LARGE SCALE GENOMIC DNA]</scope>
    <source>
        <strain evidence="2">JXDWG</strain>
        <tissue evidence="2">Leaf</tissue>
    </source>
</reference>
<evidence type="ECO:0000313" key="2">
    <source>
        <dbReference type="EMBL" id="KAK9149519.1"/>
    </source>
</evidence>
<keyword evidence="1" id="KW-1133">Transmembrane helix</keyword>
<dbReference type="Proteomes" id="UP001419268">
    <property type="component" value="Unassembled WGS sequence"/>
</dbReference>
<sequence>MSFHHPRRQQGNISFIASSSPSTHSIPLSFIVYSLIPLPPEGEAPLLLPAQPSPPVAAPNEVKAMVVAAAILTLFISVFTYCKLVSDMIQIYGSQMVETGLCAAVVLLIITAIAVQIARRW</sequence>
<name>A0AAP0KDG5_9MAGN</name>
<protein>
    <submittedName>
        <fullName evidence="2">Uncharacterized protein</fullName>
    </submittedName>
</protein>
<dbReference type="AlphaFoldDB" id="A0AAP0KDG5"/>
<keyword evidence="3" id="KW-1185">Reference proteome</keyword>
<keyword evidence="1" id="KW-0472">Membrane</keyword>
<organism evidence="2 3">
    <name type="scientific">Stephania cephalantha</name>
    <dbReference type="NCBI Taxonomy" id="152367"/>
    <lineage>
        <taxon>Eukaryota</taxon>
        <taxon>Viridiplantae</taxon>
        <taxon>Streptophyta</taxon>
        <taxon>Embryophyta</taxon>
        <taxon>Tracheophyta</taxon>
        <taxon>Spermatophyta</taxon>
        <taxon>Magnoliopsida</taxon>
        <taxon>Ranunculales</taxon>
        <taxon>Menispermaceae</taxon>
        <taxon>Menispermoideae</taxon>
        <taxon>Cissampelideae</taxon>
        <taxon>Stephania</taxon>
    </lineage>
</organism>
<feature type="transmembrane region" description="Helical" evidence="1">
    <location>
        <begin position="96"/>
        <end position="118"/>
    </location>
</feature>
<dbReference type="EMBL" id="JBBNAG010000003">
    <property type="protein sequence ID" value="KAK9149519.1"/>
    <property type="molecule type" value="Genomic_DNA"/>
</dbReference>
<feature type="transmembrane region" description="Helical" evidence="1">
    <location>
        <begin position="64"/>
        <end position="84"/>
    </location>
</feature>
<keyword evidence="1" id="KW-0812">Transmembrane</keyword>